<evidence type="ECO:0000259" key="4">
    <source>
        <dbReference type="PROSITE" id="PS50837"/>
    </source>
</evidence>
<dbReference type="SUPFAM" id="SSF52540">
    <property type="entry name" value="P-loop containing nucleoside triphosphate hydrolases"/>
    <property type="match status" value="1"/>
</dbReference>
<keyword evidence="6" id="KW-1185">Reference proteome</keyword>
<dbReference type="InterPro" id="IPR043136">
    <property type="entry name" value="B30.2/SPRY_sf"/>
</dbReference>
<dbReference type="InterPro" id="IPR056884">
    <property type="entry name" value="NPHP3-like_N"/>
</dbReference>
<evidence type="ECO:0000313" key="5">
    <source>
        <dbReference type="EMBL" id="KAF2662141.1"/>
    </source>
</evidence>
<organism evidence="5 6">
    <name type="scientific">Lophiostoma macrostomum CBS 122681</name>
    <dbReference type="NCBI Taxonomy" id="1314788"/>
    <lineage>
        <taxon>Eukaryota</taxon>
        <taxon>Fungi</taxon>
        <taxon>Dikarya</taxon>
        <taxon>Ascomycota</taxon>
        <taxon>Pezizomycotina</taxon>
        <taxon>Dothideomycetes</taxon>
        <taxon>Pleosporomycetidae</taxon>
        <taxon>Pleosporales</taxon>
        <taxon>Lophiostomataceae</taxon>
        <taxon>Lophiostoma</taxon>
    </lineage>
</organism>
<dbReference type="Pfam" id="PF14479">
    <property type="entry name" value="HeLo"/>
    <property type="match status" value="1"/>
</dbReference>
<dbReference type="Pfam" id="PF12796">
    <property type="entry name" value="Ank_2"/>
    <property type="match status" value="1"/>
</dbReference>
<protein>
    <submittedName>
        <fullName evidence="5">Ankyrin</fullName>
    </submittedName>
</protein>
<evidence type="ECO:0000313" key="6">
    <source>
        <dbReference type="Proteomes" id="UP000799324"/>
    </source>
</evidence>
<dbReference type="EMBL" id="MU004290">
    <property type="protein sequence ID" value="KAF2662141.1"/>
    <property type="molecule type" value="Genomic_DNA"/>
</dbReference>
<dbReference type="InterPro" id="IPR054471">
    <property type="entry name" value="GPIID_WHD"/>
</dbReference>
<feature type="domain" description="NACHT" evidence="4">
    <location>
        <begin position="213"/>
        <end position="373"/>
    </location>
</feature>
<keyword evidence="2" id="KW-0040">ANK repeat</keyword>
<dbReference type="PANTHER" id="PTHR10039:SF16">
    <property type="entry name" value="GPI INOSITOL-DEACYLASE"/>
    <property type="match status" value="1"/>
</dbReference>
<dbReference type="InterPro" id="IPR027417">
    <property type="entry name" value="P-loop_NTPase"/>
</dbReference>
<dbReference type="OrthoDB" id="3944243at2759"/>
<evidence type="ECO:0000256" key="2">
    <source>
        <dbReference type="PROSITE-ProRule" id="PRU00023"/>
    </source>
</evidence>
<dbReference type="Gene3D" id="2.60.120.920">
    <property type="match status" value="1"/>
</dbReference>
<dbReference type="Pfam" id="PF24883">
    <property type="entry name" value="NPHP3_N"/>
    <property type="match status" value="1"/>
</dbReference>
<evidence type="ECO:0000256" key="3">
    <source>
        <dbReference type="SAM" id="MobiDB-lite"/>
    </source>
</evidence>
<dbReference type="InterPro" id="IPR002110">
    <property type="entry name" value="Ankyrin_rpt"/>
</dbReference>
<dbReference type="Gene3D" id="1.25.40.20">
    <property type="entry name" value="Ankyrin repeat-containing domain"/>
    <property type="match status" value="2"/>
</dbReference>
<dbReference type="Gene3D" id="3.40.50.300">
    <property type="entry name" value="P-loop containing nucleotide triphosphate hydrolases"/>
    <property type="match status" value="1"/>
</dbReference>
<dbReference type="InterPro" id="IPR038305">
    <property type="entry name" value="HeLo_sf"/>
</dbReference>
<dbReference type="SUPFAM" id="SSF48403">
    <property type="entry name" value="Ankyrin repeat"/>
    <property type="match status" value="2"/>
</dbReference>
<dbReference type="InterPro" id="IPR036770">
    <property type="entry name" value="Ankyrin_rpt-contain_sf"/>
</dbReference>
<feature type="region of interest" description="Disordered" evidence="3">
    <location>
        <begin position="99"/>
        <end position="125"/>
    </location>
</feature>
<accession>A0A6A6TS28</accession>
<feature type="repeat" description="ANK" evidence="2">
    <location>
        <begin position="1138"/>
        <end position="1167"/>
    </location>
</feature>
<dbReference type="InterPro" id="IPR007111">
    <property type="entry name" value="NACHT_NTPase"/>
</dbReference>
<dbReference type="Pfam" id="PF22939">
    <property type="entry name" value="WHD_GPIID"/>
    <property type="match status" value="1"/>
</dbReference>
<gene>
    <name evidence="5" type="ORF">K491DRAFT_281064</name>
</gene>
<feature type="repeat" description="ANK" evidence="2">
    <location>
        <begin position="862"/>
        <end position="894"/>
    </location>
</feature>
<dbReference type="PROSITE" id="PS50088">
    <property type="entry name" value="ANK_REPEAT"/>
    <property type="match status" value="3"/>
</dbReference>
<dbReference type="PROSITE" id="PS50297">
    <property type="entry name" value="ANK_REP_REGION"/>
    <property type="match status" value="1"/>
</dbReference>
<dbReference type="SMART" id="SM00248">
    <property type="entry name" value="ANK"/>
    <property type="match status" value="8"/>
</dbReference>
<dbReference type="Proteomes" id="UP000799324">
    <property type="component" value="Unassembled WGS sequence"/>
</dbReference>
<sequence length="1320" mass="147634">MEATLAVVGLLAAFKGAVDSYVTIERFFSRDSGLQDRALHFERIRKRLEQWGAEFGLDNSQSNEERLLYYESKENQEMIQQILKRTTRHVEEAQRLFEKHQQEKAAKKSGWPRRPFGSSKDGSKNRASWILKDQEQVDAILKQLNEHLENLAQYTIPISGMKNERWKSSVQILTSVDEKRSHTDARNKRLEGTCQWLFHREEYLVWLSGKTNNLLWVHGTPGNGKTVLASAIIDRLAETSPDKNIALAYFYCNYKDPARQSLSELFGSLLAQLTQQTLIFRHPVWEYLASLQKSYRNTRTIDYAKLAKILLQTCKKLECTYLVIDAADEFLPPSDQRSDDDWVQRKALLETLLMLQREGKGKVKILLTSRPTAQIQSSLKAVPRIMISTNANSEDIRYYVRSKLEREMENQTDLGVELTRGEMKSPTVKSLIVTRLVEKAEGMFLFASLQLQILQDYDGGRDILTAVGLLPSDINKTWELLLRNIDAAQQFEEGPEIVKKILQWLAAAARPLKLCEVRAAVAVGTLQTRVSIGDNLSEAAWLCRLCGPLVRLTSDENPDARELSLAHFSLKEFLVSGKLRQSEHATVHKYDVVPSDTNAYLAAVSLTYLSSEELSQPYHSRQELEALRQNYKLLDYVTVYGGVHLLSLDRADETIIELLSCLLIPEVTWGMLGHAGRNTMLDVTFTAYPAPNLEDNSLASWPANYKIEGPQGLEISDKNAAMQLAKETLRAIQTRRNCKLFLQLFRILSDPMRKDHPVNVTPLYYASLFGWTQGVQRLLQMTSDRATKSDLNHALRAAAVGGFQDIIDLLCNAGANVNVHMGSLGSPLGSATSCGHNRVVRKLLDMGVDPQKDLPYFRPGGTVGSSLQGAAEAGDTAMMQLLIDWGADLNCNDGWLGTALQSVLEKVKHDVAKWILDHPKFDPHVTGGYYGSASRILCIQDWQITTDFLETIFRRGGSPSERVGPYGSLLEISSHFGHMSKVELLLKWKAELDGTSMGQFGNAVHATAMHGDENVLRLLLDHGGDPNCPGHWLGDSATEFQFHEYGDCVWMRQGTGFLAYDHSWVTKGFFAPAIHAAMRLREIEHNKIFVLFSNEPTQRHAHLGNPLQGAAFRGNVGAMKLLLSRGARIHAKGGFFGTALQAAASQNHLEAVKTLLESGADPNVTGVGYYGSALAAATALGFNEIIQALANKGARDDCFDDDGWGARTWQRLLLPDQHSWTELENECKAPSAWSITNRSPKMNIDNDGLGVRFAGDLLSWPGNPLMLKFSAAATVLANHPIPPYANFYFEITVENQGNTGYVYTYIFDMIQAQTPFHFTH</sequence>
<reference evidence="5" key="1">
    <citation type="journal article" date="2020" name="Stud. Mycol.">
        <title>101 Dothideomycetes genomes: a test case for predicting lifestyles and emergence of pathogens.</title>
        <authorList>
            <person name="Haridas S."/>
            <person name="Albert R."/>
            <person name="Binder M."/>
            <person name="Bloem J."/>
            <person name="Labutti K."/>
            <person name="Salamov A."/>
            <person name="Andreopoulos B."/>
            <person name="Baker S."/>
            <person name="Barry K."/>
            <person name="Bills G."/>
            <person name="Bluhm B."/>
            <person name="Cannon C."/>
            <person name="Castanera R."/>
            <person name="Culley D."/>
            <person name="Daum C."/>
            <person name="Ezra D."/>
            <person name="Gonzalez J."/>
            <person name="Henrissat B."/>
            <person name="Kuo A."/>
            <person name="Liang C."/>
            <person name="Lipzen A."/>
            <person name="Lutzoni F."/>
            <person name="Magnuson J."/>
            <person name="Mondo S."/>
            <person name="Nolan M."/>
            <person name="Ohm R."/>
            <person name="Pangilinan J."/>
            <person name="Park H.-J."/>
            <person name="Ramirez L."/>
            <person name="Alfaro M."/>
            <person name="Sun H."/>
            <person name="Tritt A."/>
            <person name="Yoshinaga Y."/>
            <person name="Zwiers L.-H."/>
            <person name="Turgeon B."/>
            <person name="Goodwin S."/>
            <person name="Spatafora J."/>
            <person name="Crous P."/>
            <person name="Grigoriev I."/>
        </authorList>
    </citation>
    <scope>NUCLEOTIDE SEQUENCE</scope>
    <source>
        <strain evidence="5">CBS 122681</strain>
    </source>
</reference>
<keyword evidence="1" id="KW-0677">Repeat</keyword>
<evidence type="ECO:0000256" key="1">
    <source>
        <dbReference type="ARBA" id="ARBA00022737"/>
    </source>
</evidence>
<dbReference type="PANTHER" id="PTHR10039">
    <property type="entry name" value="AMELOGENIN"/>
    <property type="match status" value="1"/>
</dbReference>
<dbReference type="Gene3D" id="1.20.120.1020">
    <property type="entry name" value="Prion-inhibition and propagation, HeLo domain"/>
    <property type="match status" value="1"/>
</dbReference>
<dbReference type="InterPro" id="IPR029498">
    <property type="entry name" value="HeLo_dom"/>
</dbReference>
<dbReference type="PROSITE" id="PS50837">
    <property type="entry name" value="NACHT"/>
    <property type="match status" value="1"/>
</dbReference>
<name>A0A6A6TS28_9PLEO</name>
<feature type="repeat" description="ANK" evidence="2">
    <location>
        <begin position="1102"/>
        <end position="1134"/>
    </location>
</feature>
<proteinExistence type="predicted"/>